<evidence type="ECO:0000313" key="1">
    <source>
        <dbReference type="EMBL" id="OHG64166.1"/>
    </source>
</evidence>
<dbReference type="Proteomes" id="UP000307913">
    <property type="component" value="Chromosome"/>
</dbReference>
<dbReference type="AlphaFoldDB" id="A0A1S0ZDG7"/>
<proteinExistence type="predicted"/>
<name>A0A1S0ZDG7_SALET</name>
<sequence length="52" mass="5949">MVKFDRIEDLVADIAVVFNWPPAEIFMMNPGEVVAWRERAALRSGARDNEKS</sequence>
<dbReference type="EMBL" id="CP040700">
    <property type="protein sequence ID" value="QCW62374.1"/>
    <property type="molecule type" value="Genomic_DNA"/>
</dbReference>
<evidence type="ECO:0000313" key="3">
    <source>
        <dbReference type="Proteomes" id="UP000307913"/>
    </source>
</evidence>
<dbReference type="Pfam" id="PF06528">
    <property type="entry name" value="Phage_P2_GpE"/>
    <property type="match status" value="1"/>
</dbReference>
<reference evidence="2 3" key="3">
    <citation type="submission" date="2019-06" db="EMBL/GenBank/DDBJ databases">
        <title>Closed genome of three Salmonella enterica strains belonging to serovars Saintpaul, Weltevreden and Thompson from Mexico.</title>
        <authorList>
            <person name="Gonzalez Escalona N."/>
            <person name="Martinez-Urtaza J."/>
        </authorList>
    </citation>
    <scope>NUCLEOTIDE SEQUENCE [LARGE SCALE GENOMIC DNA]</scope>
    <source>
        <strain evidence="2 3">5</strain>
    </source>
</reference>
<gene>
    <name evidence="1" type="ORF">A7T00_18885</name>
    <name evidence="2" type="ORF">EA485_15710</name>
</gene>
<dbReference type="RefSeq" id="WP_001627826.1">
    <property type="nucleotide sequence ID" value="NZ_CP040700.1"/>
</dbReference>
<dbReference type="EMBL" id="MLZC01000009">
    <property type="protein sequence ID" value="OHG64166.1"/>
    <property type="molecule type" value="Genomic_DNA"/>
</dbReference>
<reference evidence="2 3" key="2">
    <citation type="submission" date="2019-05" db="EMBL/GenBank/DDBJ databases">
        <authorList>
            <person name="Gonzalez-Escalona N."/>
        </authorList>
    </citation>
    <scope>NUCLEOTIDE SEQUENCE [LARGE SCALE GENOMIC DNA]</scope>
    <source>
        <strain evidence="2 3">5</strain>
    </source>
</reference>
<dbReference type="InterPro" id="IPR009493">
    <property type="entry name" value="P2_GpE"/>
</dbReference>
<organism evidence="1">
    <name type="scientific">Salmonella enterica subsp. enterica serovar Saintpaul</name>
    <dbReference type="NCBI Taxonomy" id="90105"/>
    <lineage>
        <taxon>Bacteria</taxon>
        <taxon>Pseudomonadati</taxon>
        <taxon>Pseudomonadota</taxon>
        <taxon>Gammaproteobacteria</taxon>
        <taxon>Enterobacterales</taxon>
        <taxon>Enterobacteriaceae</taxon>
        <taxon>Salmonella</taxon>
    </lineage>
</organism>
<protein>
    <submittedName>
        <fullName evidence="1 2">Phage tail protein</fullName>
    </submittedName>
</protein>
<accession>A0A1S0ZDG7</accession>
<evidence type="ECO:0000313" key="2">
    <source>
        <dbReference type="EMBL" id="QCW62374.1"/>
    </source>
</evidence>
<reference evidence="1" key="1">
    <citation type="submission" date="2016-09" db="EMBL/GenBank/DDBJ databases">
        <title>Whole genome sequencing of Salmonella enterica.</title>
        <authorList>
            <person name="Bell R."/>
        </authorList>
    </citation>
    <scope>NUCLEOTIDE SEQUENCE [LARGE SCALE GENOMIC DNA]</scope>
    <source>
        <strain evidence="1">CFSAN044978</strain>
    </source>
</reference>